<keyword evidence="4 5" id="KW-0472">Membrane</keyword>
<keyword evidence="7" id="KW-1185">Reference proteome</keyword>
<dbReference type="InterPro" id="IPR036412">
    <property type="entry name" value="HAD-like_sf"/>
</dbReference>
<protein>
    <submittedName>
        <fullName evidence="6">Uncharacterized protein</fullName>
    </submittedName>
</protein>
<gene>
    <name evidence="6" type="ORF">CYMTET_6890</name>
</gene>
<feature type="transmembrane region" description="Helical" evidence="5">
    <location>
        <begin position="38"/>
        <end position="57"/>
    </location>
</feature>
<dbReference type="EMBL" id="LGRX02001789">
    <property type="protein sequence ID" value="KAK3285514.1"/>
    <property type="molecule type" value="Genomic_DNA"/>
</dbReference>
<dbReference type="Gene3D" id="3.40.50.1000">
    <property type="entry name" value="HAD superfamily/HAD-like"/>
    <property type="match status" value="1"/>
</dbReference>
<dbReference type="Proteomes" id="UP001190700">
    <property type="component" value="Unassembled WGS sequence"/>
</dbReference>
<evidence type="ECO:0000256" key="3">
    <source>
        <dbReference type="ARBA" id="ARBA00022989"/>
    </source>
</evidence>
<dbReference type="SUPFAM" id="SSF56784">
    <property type="entry name" value="HAD-like"/>
    <property type="match status" value="1"/>
</dbReference>
<keyword evidence="3 5" id="KW-1133">Transmembrane helix</keyword>
<accession>A0AAE0LI10</accession>
<dbReference type="GO" id="GO:0005886">
    <property type="term" value="C:plasma membrane"/>
    <property type="evidence" value="ECO:0007669"/>
    <property type="project" value="TreeGrafter"/>
</dbReference>
<dbReference type="GO" id="GO:0140326">
    <property type="term" value="F:ATPase-coupled intramembrane lipid transporter activity"/>
    <property type="evidence" value="ECO:0007669"/>
    <property type="project" value="TreeGrafter"/>
</dbReference>
<organism evidence="6 7">
    <name type="scientific">Cymbomonas tetramitiformis</name>
    <dbReference type="NCBI Taxonomy" id="36881"/>
    <lineage>
        <taxon>Eukaryota</taxon>
        <taxon>Viridiplantae</taxon>
        <taxon>Chlorophyta</taxon>
        <taxon>Pyramimonadophyceae</taxon>
        <taxon>Pyramimonadales</taxon>
        <taxon>Pyramimonadaceae</taxon>
        <taxon>Cymbomonas</taxon>
    </lineage>
</organism>
<dbReference type="InterPro" id="IPR023214">
    <property type="entry name" value="HAD_sf"/>
</dbReference>
<sequence>METTCSIEVLALETGMRTLAKKGSQRMLRPMTWMGRKVQSTIALSAIVLLVVCLLQMPQLHLLGRLDCLQRFGHAGAGLGGLVLMMNTLIPLSMEPLVKIAQGLMNGMGVFPHGICVRQWSGVEQVVRATRLVSDKTGTITLEKLCATHVAIGGIMYHIPVELPSPNPLDEGTKGEVVEQPVDVLDAPTLQYMLSASPLSETVQQRILDWHKSNLEAGASRPIADLPLEDMKYLIRNSDIRLEDGQQFKRSDEDNVISMTMQGLGWELKHTVPSLLGMGDGYTLWAMPKSRGGGIWQNNFLVNLEFMRKPVMGRISICQDDSGALCVVYQGPVERVLDLLTEEQIIAAPECIMPIFALNARFQGELPRMIGRLECAVPAELNEQVLEWVSAFRTICAGNSAGPKGLNKAEFQTLLQEHVGDGLMNQLLEGRWDARTLGCVCYYDPMQTGVNKTFYFMRDLGIPVDICTGDSEEKAADIGRKADTQSECRFVPRAGSDNELAQRLSELHTLSIDENASRLRVTINGADWQRYLSAITVKAAQRNPSQAEIVKGIHSLLSNTRVQFNWARMEPGDKKTYIHALRKLHEKQVVLAIGDQVNDLGMFNASQASICRNSGNQMVAEAADIVLPQFQLLQEMMIESYRAIYSLTSSMQSLFLRSGMVVGTLLLWLGASDYVGTLQFPKLSDDLPEIYIIKRWHPCHIPSSCLPAAQCV</sequence>
<keyword evidence="2 5" id="KW-0812">Transmembrane</keyword>
<dbReference type="GO" id="GO:0045332">
    <property type="term" value="P:phospholipid translocation"/>
    <property type="evidence" value="ECO:0007669"/>
    <property type="project" value="TreeGrafter"/>
</dbReference>
<comment type="subcellular location">
    <subcellularLocation>
        <location evidence="1">Membrane</location>
    </subcellularLocation>
</comment>
<evidence type="ECO:0000256" key="5">
    <source>
        <dbReference type="SAM" id="Phobius"/>
    </source>
</evidence>
<reference evidence="6 7" key="1">
    <citation type="journal article" date="2015" name="Genome Biol. Evol.">
        <title>Comparative Genomics of a Bacterivorous Green Alga Reveals Evolutionary Causalities and Consequences of Phago-Mixotrophic Mode of Nutrition.</title>
        <authorList>
            <person name="Burns J.A."/>
            <person name="Paasch A."/>
            <person name="Narechania A."/>
            <person name="Kim E."/>
        </authorList>
    </citation>
    <scope>NUCLEOTIDE SEQUENCE [LARGE SCALE GENOMIC DNA]</scope>
    <source>
        <strain evidence="6 7">PLY_AMNH</strain>
    </source>
</reference>
<evidence type="ECO:0000256" key="4">
    <source>
        <dbReference type="ARBA" id="ARBA00023136"/>
    </source>
</evidence>
<dbReference type="AlphaFoldDB" id="A0AAE0LI10"/>
<dbReference type="Pfam" id="PF08282">
    <property type="entry name" value="Hydrolase_3"/>
    <property type="match status" value="1"/>
</dbReference>
<proteinExistence type="predicted"/>
<evidence type="ECO:0000256" key="2">
    <source>
        <dbReference type="ARBA" id="ARBA00022692"/>
    </source>
</evidence>
<dbReference type="PANTHER" id="PTHR24092">
    <property type="entry name" value="PROBABLE PHOSPHOLIPID-TRANSPORTING ATPASE"/>
    <property type="match status" value="1"/>
</dbReference>
<dbReference type="InterPro" id="IPR018303">
    <property type="entry name" value="ATPase_P-typ_P_site"/>
</dbReference>
<comment type="caution">
    <text evidence="6">The sequence shown here is derived from an EMBL/GenBank/DDBJ whole genome shotgun (WGS) entry which is preliminary data.</text>
</comment>
<dbReference type="PROSITE" id="PS00154">
    <property type="entry name" value="ATPASE_E1_E2"/>
    <property type="match status" value="1"/>
</dbReference>
<evidence type="ECO:0000256" key="1">
    <source>
        <dbReference type="ARBA" id="ARBA00004370"/>
    </source>
</evidence>
<name>A0AAE0LI10_9CHLO</name>
<evidence type="ECO:0000313" key="6">
    <source>
        <dbReference type="EMBL" id="KAK3285514.1"/>
    </source>
</evidence>
<evidence type="ECO:0000313" key="7">
    <source>
        <dbReference type="Proteomes" id="UP001190700"/>
    </source>
</evidence>